<dbReference type="EMBL" id="SAWY01000041">
    <property type="protein sequence ID" value="TPH12186.1"/>
    <property type="molecule type" value="Genomic_DNA"/>
</dbReference>
<name>A0A502KL59_9GAMM</name>
<evidence type="ECO:0000313" key="3">
    <source>
        <dbReference type="Proteomes" id="UP000315303"/>
    </source>
</evidence>
<sequence>MNLAIFPPFKGKRWLKILLRSIHLVGFSGVFAYILFDEPQVIYWVIMLASGVGLLVVEAFSNLLWFVQVRALFMYIKLILLAIVFLYPSYALHSFITIIIMSGIISHAPSSLRYFSFVHFKKVQSIHDIKG</sequence>
<keyword evidence="3" id="KW-1185">Reference proteome</keyword>
<feature type="transmembrane region" description="Helical" evidence="1">
    <location>
        <begin position="42"/>
        <end position="65"/>
    </location>
</feature>
<keyword evidence="1" id="KW-0812">Transmembrane</keyword>
<accession>A0A502KL59</accession>
<feature type="transmembrane region" description="Helical" evidence="1">
    <location>
        <begin position="72"/>
        <end position="90"/>
    </location>
</feature>
<dbReference type="RefSeq" id="WP_140605717.1">
    <property type="nucleotide sequence ID" value="NZ_SAWY01000041.1"/>
</dbReference>
<dbReference type="Proteomes" id="UP000315303">
    <property type="component" value="Unassembled WGS sequence"/>
</dbReference>
<proteinExistence type="predicted"/>
<keyword evidence="1" id="KW-0472">Membrane</keyword>
<protein>
    <submittedName>
        <fullName evidence="2">Uncharacterized protein</fullName>
    </submittedName>
</protein>
<feature type="transmembrane region" description="Helical" evidence="1">
    <location>
        <begin position="17"/>
        <end position="36"/>
    </location>
</feature>
<dbReference type="OrthoDB" id="6118617at2"/>
<comment type="caution">
    <text evidence="2">The sequence shown here is derived from an EMBL/GenBank/DDBJ whole genome shotgun (WGS) entry which is preliminary data.</text>
</comment>
<keyword evidence="1" id="KW-1133">Transmembrane helix</keyword>
<evidence type="ECO:0000313" key="2">
    <source>
        <dbReference type="EMBL" id="TPH12186.1"/>
    </source>
</evidence>
<evidence type="ECO:0000256" key="1">
    <source>
        <dbReference type="SAM" id="Phobius"/>
    </source>
</evidence>
<dbReference type="AlphaFoldDB" id="A0A502KL59"/>
<feature type="transmembrane region" description="Helical" evidence="1">
    <location>
        <begin position="96"/>
        <end position="115"/>
    </location>
</feature>
<organism evidence="2 3">
    <name type="scientific">Litorilituus lipolyticus</name>
    <dbReference type="NCBI Taxonomy" id="2491017"/>
    <lineage>
        <taxon>Bacteria</taxon>
        <taxon>Pseudomonadati</taxon>
        <taxon>Pseudomonadota</taxon>
        <taxon>Gammaproteobacteria</taxon>
        <taxon>Alteromonadales</taxon>
        <taxon>Colwelliaceae</taxon>
        <taxon>Litorilituus</taxon>
    </lineage>
</organism>
<gene>
    <name evidence="2" type="ORF">EPA86_17720</name>
</gene>
<reference evidence="2 3" key="1">
    <citation type="submission" date="2019-01" db="EMBL/GenBank/DDBJ databases">
        <title>Litorilituus lipolytica sp. nov., isolated from intertidal sand of the Yellow Sea in China.</title>
        <authorList>
            <person name="Liu A."/>
        </authorList>
    </citation>
    <scope>NUCLEOTIDE SEQUENCE [LARGE SCALE GENOMIC DNA]</scope>
    <source>
        <strain evidence="2 3">RZ04</strain>
    </source>
</reference>